<dbReference type="Gene3D" id="3.80.10.10">
    <property type="entry name" value="Ribonuclease Inhibitor"/>
    <property type="match status" value="1"/>
</dbReference>
<feature type="domain" description="At1g61320/AtMIF1 LRR" evidence="2">
    <location>
        <begin position="120"/>
        <end position="512"/>
    </location>
</feature>
<dbReference type="Gramene" id="TraesCS2D02G559800.1">
    <property type="protein sequence ID" value="TraesCS2D02G559800.1"/>
    <property type="gene ID" value="TraesCS2D02G559800"/>
</dbReference>
<sequence>MGIYAVVRSAKQRLRELFSAIYAAVRSTKQRLRELFCTPPANSRSRSSEDAFEKLPVDIMHHIYSLLPLQDAARAACVSHGFLLFWRCYSNLTFNVSALGLAHKKSEDWEIFLIDRVDSILKNHSGNGVETLNLCLLSCKNIDPSYLDRWLQIAVRSGIKELKLEMSYFMNKKYSFPCSVLSDDAAASSIRSLHLSACVFRPTTTLGCLRRLNALSLFSVHITDEGLGHLLSKSFALQQLYIFRCNAIICLKIPSMLQQLKLLTIKLCEKLQVVEINAPRLSSFHFDGALVKISVVDPSPLRDVYFSSSRPSRMLSYARTRLPSITRNVRSLTLVSSHEDVNIPMLHSKFPRLKKLEIYIKRPQAVLSLISFLDASPALDSFILRVYANVLRPDSVVGGENAADDPRWKPQCRHDCLRQVTIMGFCSEKNLVQFVIYIVENTPRLESITLDTTLWSGRRCDINGKSRKMKRSCEMMTEGCIAEAHRAVKVANRYIAGRVPSGVRFQVLEPCSQCNARTRSGWY</sequence>
<evidence type="ECO:0000259" key="2">
    <source>
        <dbReference type="Pfam" id="PF23622"/>
    </source>
</evidence>
<evidence type="ECO:0000313" key="3">
    <source>
        <dbReference type="EnsemblPlants" id="TraesCS2D02G559800.1"/>
    </source>
</evidence>
<dbReference type="Pfam" id="PF00646">
    <property type="entry name" value="F-box"/>
    <property type="match status" value="1"/>
</dbReference>
<reference evidence="3" key="1">
    <citation type="submission" date="2018-08" db="EMBL/GenBank/DDBJ databases">
        <authorList>
            <person name="Rossello M."/>
        </authorList>
    </citation>
    <scope>NUCLEOTIDE SEQUENCE [LARGE SCALE GENOMIC DNA]</scope>
    <source>
        <strain evidence="3">cv. Chinese Spring</strain>
    </source>
</reference>
<reference evidence="3" key="2">
    <citation type="submission" date="2018-10" db="UniProtKB">
        <authorList>
            <consortium name="EnsemblPlants"/>
        </authorList>
    </citation>
    <scope>IDENTIFICATION</scope>
</reference>
<dbReference type="PANTHER" id="PTHR34145">
    <property type="entry name" value="OS02G0105600 PROTEIN"/>
    <property type="match status" value="1"/>
</dbReference>
<gene>
    <name evidence="3" type="primary">LOC123050623</name>
</gene>
<dbReference type="InterPro" id="IPR036047">
    <property type="entry name" value="F-box-like_dom_sf"/>
</dbReference>
<dbReference type="InterPro" id="IPR055357">
    <property type="entry name" value="LRR_At1g61320_AtMIF1"/>
</dbReference>
<dbReference type="InterPro" id="IPR053772">
    <property type="entry name" value="At1g61320/At1g61330-like"/>
</dbReference>
<dbReference type="SUPFAM" id="SSF81383">
    <property type="entry name" value="F-box domain"/>
    <property type="match status" value="1"/>
</dbReference>
<evidence type="ECO:0000259" key="1">
    <source>
        <dbReference type="Pfam" id="PF00646"/>
    </source>
</evidence>
<dbReference type="Pfam" id="PF23622">
    <property type="entry name" value="LRR_At1g61320_AtMIF1"/>
    <property type="match status" value="1"/>
</dbReference>
<organism evidence="3">
    <name type="scientific">Triticum aestivum</name>
    <name type="common">Wheat</name>
    <dbReference type="NCBI Taxonomy" id="4565"/>
    <lineage>
        <taxon>Eukaryota</taxon>
        <taxon>Viridiplantae</taxon>
        <taxon>Streptophyta</taxon>
        <taxon>Embryophyta</taxon>
        <taxon>Tracheophyta</taxon>
        <taxon>Spermatophyta</taxon>
        <taxon>Magnoliopsida</taxon>
        <taxon>Liliopsida</taxon>
        <taxon>Poales</taxon>
        <taxon>Poaceae</taxon>
        <taxon>BOP clade</taxon>
        <taxon>Pooideae</taxon>
        <taxon>Triticodae</taxon>
        <taxon>Triticeae</taxon>
        <taxon>Triticinae</taxon>
        <taxon>Triticum</taxon>
    </lineage>
</organism>
<protein>
    <submittedName>
        <fullName evidence="3">Uncharacterized protein</fullName>
    </submittedName>
</protein>
<dbReference type="Gene3D" id="1.20.1280.50">
    <property type="match status" value="1"/>
</dbReference>
<keyword evidence="4" id="KW-1185">Reference proteome</keyword>
<proteinExistence type="predicted"/>
<dbReference type="PANTHER" id="PTHR34145:SF67">
    <property type="entry name" value="F-BOX DOMAIN-CONTAINING PROTEIN"/>
    <property type="match status" value="1"/>
</dbReference>
<dbReference type="Gramene" id="TraesCS2D03G1248000.1">
    <property type="protein sequence ID" value="TraesCS2D03G1248000.1.CDS"/>
    <property type="gene ID" value="TraesCS2D03G1248000"/>
</dbReference>
<dbReference type="Gramene" id="TraesNOR2D03G01310770.1">
    <property type="protein sequence ID" value="TraesNOR2D03G01310770.1"/>
    <property type="gene ID" value="TraesNOR2D03G01310770"/>
</dbReference>
<dbReference type="Proteomes" id="UP000019116">
    <property type="component" value="Chromosome 2D"/>
</dbReference>
<dbReference type="InterPro" id="IPR001810">
    <property type="entry name" value="F-box_dom"/>
</dbReference>
<dbReference type="OMA" id="EMSYFMN"/>
<dbReference type="EnsemblPlants" id="TraesCS2D02G559800.1">
    <property type="protein sequence ID" value="TraesCS2D02G559800.1"/>
    <property type="gene ID" value="TraesCS2D02G559800"/>
</dbReference>
<evidence type="ECO:0000313" key="4">
    <source>
        <dbReference type="Proteomes" id="UP000019116"/>
    </source>
</evidence>
<dbReference type="KEGG" id="taes:123050621"/>
<dbReference type="InterPro" id="IPR032675">
    <property type="entry name" value="LRR_dom_sf"/>
</dbReference>
<name>A0A3B6DMX5_WHEAT</name>
<dbReference type="SUPFAM" id="SSF52047">
    <property type="entry name" value="RNI-like"/>
    <property type="match status" value="1"/>
</dbReference>
<dbReference type="AlphaFoldDB" id="A0A3B6DMX5"/>
<dbReference type="STRING" id="4565.A0A3B6DMX5"/>
<feature type="domain" description="F-box" evidence="1">
    <location>
        <begin position="53"/>
        <end position="82"/>
    </location>
</feature>
<accession>A0A3B6DMX5</accession>